<dbReference type="InterPro" id="IPR001611">
    <property type="entry name" value="Leu-rich_rpt"/>
</dbReference>
<evidence type="ECO:0000256" key="17">
    <source>
        <dbReference type="SAM" id="MobiDB-lite"/>
    </source>
</evidence>
<dbReference type="PANTHER" id="PTHR48052">
    <property type="entry name" value="UNNAMED PRODUCT"/>
    <property type="match status" value="1"/>
</dbReference>
<dbReference type="InterPro" id="IPR011009">
    <property type="entry name" value="Kinase-like_dom_sf"/>
</dbReference>
<accession>A0A2P6NKE4</accession>
<keyword evidence="10 16" id="KW-0067">ATP-binding</keyword>
<dbReference type="SUPFAM" id="SSF52075">
    <property type="entry name" value="Outer arm dynein light chain 1"/>
    <property type="match status" value="1"/>
</dbReference>
<evidence type="ECO:0000256" key="1">
    <source>
        <dbReference type="ARBA" id="ARBA00004236"/>
    </source>
</evidence>
<keyword evidence="4" id="KW-0808">Transferase</keyword>
<evidence type="ECO:0000256" key="14">
    <source>
        <dbReference type="ARBA" id="ARBA00023180"/>
    </source>
</evidence>
<comment type="subcellular location">
    <subcellularLocation>
        <location evidence="1">Cell membrane</location>
    </subcellularLocation>
    <subcellularLocation>
        <location evidence="15">Endomembrane system</location>
        <topology evidence="15">Single-pass membrane protein</topology>
    </subcellularLocation>
</comment>
<dbReference type="Gene3D" id="3.30.530.20">
    <property type="match status" value="1"/>
</dbReference>
<evidence type="ECO:0000313" key="20">
    <source>
        <dbReference type="EMBL" id="PRP84392.1"/>
    </source>
</evidence>
<evidence type="ECO:0000256" key="6">
    <source>
        <dbReference type="ARBA" id="ARBA00022729"/>
    </source>
</evidence>
<dbReference type="GO" id="GO:0005886">
    <property type="term" value="C:plasma membrane"/>
    <property type="evidence" value="ECO:0007669"/>
    <property type="project" value="UniProtKB-SubCell"/>
</dbReference>
<keyword evidence="3" id="KW-0433">Leucine-rich repeat</keyword>
<evidence type="ECO:0000256" key="12">
    <source>
        <dbReference type="ARBA" id="ARBA00023136"/>
    </source>
</evidence>
<keyword evidence="5 18" id="KW-0812">Transmembrane</keyword>
<keyword evidence="2" id="KW-1003">Cell membrane</keyword>
<gene>
    <name evidence="20" type="ORF">PROFUN_08257</name>
</gene>
<reference evidence="20 21" key="1">
    <citation type="journal article" date="2018" name="Genome Biol. Evol.">
        <title>Multiple Roots of Fruiting Body Formation in Amoebozoa.</title>
        <authorList>
            <person name="Hillmann F."/>
            <person name="Forbes G."/>
            <person name="Novohradska S."/>
            <person name="Ferling I."/>
            <person name="Riege K."/>
            <person name="Groth M."/>
            <person name="Westermann M."/>
            <person name="Marz M."/>
            <person name="Spaller T."/>
            <person name="Winckler T."/>
            <person name="Schaap P."/>
            <person name="Glockner G."/>
        </authorList>
    </citation>
    <scope>NUCLEOTIDE SEQUENCE [LARGE SCALE GENOMIC DNA]</scope>
    <source>
        <strain evidence="20 21">Jena</strain>
    </source>
</reference>
<dbReference type="FunFam" id="3.30.200.20:FF:000180">
    <property type="entry name" value="serine/threonine-protein kinase STY46-like"/>
    <property type="match status" value="1"/>
</dbReference>
<dbReference type="GO" id="GO:0005524">
    <property type="term" value="F:ATP binding"/>
    <property type="evidence" value="ECO:0007669"/>
    <property type="project" value="UniProtKB-UniRule"/>
</dbReference>
<feature type="compositionally biased region" description="Basic and acidic residues" evidence="17">
    <location>
        <begin position="23"/>
        <end position="35"/>
    </location>
</feature>
<dbReference type="Pfam" id="PF00560">
    <property type="entry name" value="LRR_1"/>
    <property type="match status" value="4"/>
</dbReference>
<dbReference type="InterPro" id="IPR003591">
    <property type="entry name" value="Leu-rich_rpt_typical-subtyp"/>
</dbReference>
<dbReference type="SMART" id="SM00365">
    <property type="entry name" value="LRR_SD22"/>
    <property type="match status" value="13"/>
</dbReference>
<feature type="domain" description="Protein kinase" evidence="19">
    <location>
        <begin position="2150"/>
        <end position="2406"/>
    </location>
</feature>
<dbReference type="PANTHER" id="PTHR48052:SF8">
    <property type="entry name" value="LRR RECEPTOR-LIKE SERINE_THREONINE-PROTEIN KINASE FLS2"/>
    <property type="match status" value="1"/>
</dbReference>
<dbReference type="SMART" id="SM00219">
    <property type="entry name" value="TyrKc"/>
    <property type="match status" value="1"/>
</dbReference>
<dbReference type="Gene3D" id="1.10.510.10">
    <property type="entry name" value="Transferase(Phosphotransferase) domain 1"/>
    <property type="match status" value="1"/>
</dbReference>
<protein>
    <submittedName>
        <fullName evidence="20">Putative leucine-rich repeat receptor-like protein kinase</fullName>
    </submittedName>
</protein>
<keyword evidence="7" id="KW-0677">Repeat</keyword>
<evidence type="ECO:0000256" key="15">
    <source>
        <dbReference type="ARBA" id="ARBA00037847"/>
    </source>
</evidence>
<keyword evidence="12 18" id="KW-0472">Membrane</keyword>
<dbReference type="SUPFAM" id="SSF56112">
    <property type="entry name" value="Protein kinase-like (PK-like)"/>
    <property type="match status" value="1"/>
</dbReference>
<dbReference type="InterPro" id="IPR020635">
    <property type="entry name" value="Tyr_kinase_cat_dom"/>
</dbReference>
<keyword evidence="8 16" id="KW-0547">Nucleotide-binding</keyword>
<evidence type="ECO:0000256" key="2">
    <source>
        <dbReference type="ARBA" id="ARBA00022475"/>
    </source>
</evidence>
<dbReference type="SUPFAM" id="SSF52058">
    <property type="entry name" value="L domain-like"/>
    <property type="match status" value="3"/>
</dbReference>
<evidence type="ECO:0000256" key="10">
    <source>
        <dbReference type="ARBA" id="ARBA00022840"/>
    </source>
</evidence>
<evidence type="ECO:0000256" key="3">
    <source>
        <dbReference type="ARBA" id="ARBA00022614"/>
    </source>
</evidence>
<evidence type="ECO:0000256" key="7">
    <source>
        <dbReference type="ARBA" id="ARBA00022737"/>
    </source>
</evidence>
<keyword evidence="11 18" id="KW-1133">Transmembrane helix</keyword>
<organism evidence="20 21">
    <name type="scientific">Planoprotostelium fungivorum</name>
    <dbReference type="NCBI Taxonomy" id="1890364"/>
    <lineage>
        <taxon>Eukaryota</taxon>
        <taxon>Amoebozoa</taxon>
        <taxon>Evosea</taxon>
        <taxon>Variosea</taxon>
        <taxon>Cavosteliida</taxon>
        <taxon>Cavosteliaceae</taxon>
        <taxon>Planoprotostelium</taxon>
    </lineage>
</organism>
<keyword evidence="6" id="KW-0732">Signal</keyword>
<dbReference type="Pfam" id="PF13855">
    <property type="entry name" value="LRR_8"/>
    <property type="match status" value="2"/>
</dbReference>
<dbReference type="InParanoid" id="A0A2P6NKE4"/>
<proteinExistence type="predicted"/>
<evidence type="ECO:0000256" key="18">
    <source>
        <dbReference type="SAM" id="Phobius"/>
    </source>
</evidence>
<dbReference type="SUPFAM" id="SSF55961">
    <property type="entry name" value="Bet v1-like"/>
    <property type="match status" value="1"/>
</dbReference>
<dbReference type="Proteomes" id="UP000241769">
    <property type="component" value="Unassembled WGS sequence"/>
</dbReference>
<dbReference type="Gene3D" id="3.30.200.20">
    <property type="entry name" value="Phosphorylase Kinase, domain 1"/>
    <property type="match status" value="1"/>
</dbReference>
<evidence type="ECO:0000313" key="21">
    <source>
        <dbReference type="Proteomes" id="UP000241769"/>
    </source>
</evidence>
<dbReference type="OrthoDB" id="339325at2759"/>
<evidence type="ECO:0000256" key="5">
    <source>
        <dbReference type="ARBA" id="ARBA00022692"/>
    </source>
</evidence>
<evidence type="ECO:0000256" key="13">
    <source>
        <dbReference type="ARBA" id="ARBA00023170"/>
    </source>
</evidence>
<dbReference type="InterPro" id="IPR017441">
    <property type="entry name" value="Protein_kinase_ATP_BS"/>
</dbReference>
<keyword evidence="9 20" id="KW-0418">Kinase</keyword>
<dbReference type="Gene3D" id="3.80.10.10">
    <property type="entry name" value="Ribonuclease Inhibitor"/>
    <property type="match status" value="8"/>
</dbReference>
<dbReference type="SMART" id="SM00369">
    <property type="entry name" value="LRR_TYP"/>
    <property type="match status" value="12"/>
</dbReference>
<comment type="caution">
    <text evidence="20">The sequence shown here is derived from an EMBL/GenBank/DDBJ whole genome shotgun (WGS) entry which is preliminary data.</text>
</comment>
<dbReference type="GO" id="GO:0004713">
    <property type="term" value="F:protein tyrosine kinase activity"/>
    <property type="evidence" value="ECO:0007669"/>
    <property type="project" value="InterPro"/>
</dbReference>
<dbReference type="STRING" id="1890364.A0A2P6NKE4"/>
<evidence type="ECO:0000256" key="16">
    <source>
        <dbReference type="PROSITE-ProRule" id="PRU10141"/>
    </source>
</evidence>
<dbReference type="PRINTS" id="PR00109">
    <property type="entry name" value="TYRKINASE"/>
</dbReference>
<feature type="compositionally biased region" description="Polar residues" evidence="17">
    <location>
        <begin position="1"/>
        <end position="18"/>
    </location>
</feature>
<dbReference type="InterPro" id="IPR000719">
    <property type="entry name" value="Prot_kinase_dom"/>
</dbReference>
<dbReference type="PROSITE" id="PS00109">
    <property type="entry name" value="PROTEIN_KINASE_TYR"/>
    <property type="match status" value="1"/>
</dbReference>
<dbReference type="InterPro" id="IPR001245">
    <property type="entry name" value="Ser-Thr/Tyr_kinase_cat_dom"/>
</dbReference>
<name>A0A2P6NKE4_9EUKA</name>
<feature type="binding site" evidence="16">
    <location>
        <position position="2177"/>
    </location>
    <ligand>
        <name>ATP</name>
        <dbReference type="ChEBI" id="CHEBI:30616"/>
    </ligand>
</feature>
<evidence type="ECO:0000259" key="19">
    <source>
        <dbReference type="PROSITE" id="PS50011"/>
    </source>
</evidence>
<keyword evidence="14" id="KW-0325">Glycoprotein</keyword>
<dbReference type="FunFam" id="3.80.10.10:FF:000095">
    <property type="entry name" value="LRR receptor-like serine/threonine-protein kinase GSO1"/>
    <property type="match status" value="1"/>
</dbReference>
<keyword evidence="13 20" id="KW-0675">Receptor</keyword>
<evidence type="ECO:0000256" key="9">
    <source>
        <dbReference type="ARBA" id="ARBA00022777"/>
    </source>
</evidence>
<dbReference type="EMBL" id="MDYQ01000064">
    <property type="protein sequence ID" value="PRP84392.1"/>
    <property type="molecule type" value="Genomic_DNA"/>
</dbReference>
<evidence type="ECO:0000256" key="11">
    <source>
        <dbReference type="ARBA" id="ARBA00022989"/>
    </source>
</evidence>
<dbReference type="CDD" id="cd13999">
    <property type="entry name" value="STKc_MAP3K-like"/>
    <property type="match status" value="1"/>
</dbReference>
<sequence length="2443" mass="275113">MSTQNAAPFQWSGGTHNFLTPDMRPDRKESIDGKRPMLQSHTYEETDRHIKNDFSSLANVLSLVPKEDWNVLADHLFAYHNEIDPWPLLLWAIQQRAVEDRSLNEEQFHDMINKRNLFSETTVRWNKSLLVDFYSRIKSIYQEMEDFEGEEEKKKISDALSIFMSKVASYPVEEVPLMTTKSGTIFYGMVGAGDDILMTPIAFYINTCIAPLIVNPTLLGLDDLHYVRPPKLQALLNECARLLCRYGEIKKNPIGEPYQSVMEHWGKITTGKADEYYSLETIEVLEKIWKAQYVPNTRKIRLLEFEIRELIEGHAYDEKSHFSTESRETGLNRFMEKLNDSRWKPGKQKKGLTPFTWTGDGIATRIEVELRGDTDIVRHITSDILRNIKQFSGLLVDYLDKDTSAMQFKINTPFPFSPRYVSTDVQYHTSSSQSVAAFFNSERHPTPSGHQRAKMHASGVHIVMKQSGRAIVTVMVHIDMCSSVPNWALSSQSSALQKNLSRILREKINLDMNGFWIRRLTEPAIRFISTQKRLALCPFDETEVLFNVGGDLRLPDLKSIRIRVPFLPRKSRRLNVEVFVSAYSKQGDMRAAAVLFVFIAGVVAWSVEDLRDLYQSTDGPNWVNQRGWSNTSDVDFCNWFGVTCNNNGEIQTLFLPSNRLSGTALGAWANTSSLQIIAFTDNGLTGALDLTLASGLQRLYTCCNQLRTVFFHNASPLIELDASSNQIAYITTPPFAGPKVLLNYNPLVTYTPLADVYSLELVGITSVNFTLTSGHYYYQLLISECPKLGRLIITSGVNLNANTVTISNNPKLSYIDWAGSELGVGIYIDQNVNIIGNPILNKINLTPYCGITGTFNLSGNGFTAVPDLTAPDFRITSLDMSHNLLSTAIYPDFYQLNQLVWVNFAHNNLTSDIMDLTSMTALTSIDFSYNLIRYIQPMPNPAGGNLRYLNLEGNRLTYIPNLVGAWGLLSGTVNLRKNRFEQFPQKYPYYVSKVANLLLDDNEITTIPDLDDTLSGLVTLSLSGNLIQSIGSLSALESLVQLNLSNNELTQFHPDLFTENIQSLDLSSNHITGLFPNITSLYSLSHLSVANNAFHGWYGGVFPNNSRLTVFECDHNQFDRVPLIDNNILQTISFNSNNLTAFQDITNLTSLTRVDLGNNRISVIPEGIFGHASLVFLNLSYNALNDSMPSEINDMISLVTLDLSHNQLSGNIPDPSNIPGMIYLDVSHNQLSGWSNPLHWSNVYNLTTLIVSHNRLTYAPDPPKDHEKVLLSYVDISHQYDPILGKTLSSVPYDWSDLPFMSYVDVSHNIVDVIPRFTGDNMMYIDYSYNEAITMNVPDEACSGSNLIYCDLSHCSINRTVIQFGPKVQYIDISYNYFSGNITDVLQNTNLYHLDLSHNRFTGYIPAINVRSNLQYIDLSVNDWIYNLDISYGNLPHIIYFNASYNSFAGFVPYFATGSLLTLDLSHNLFEGLRDPSPMTNLMHYDISWNRFQTTMQYNIHYCIYLQHIDISHNQLSESTPDVSLMGDIRYVDVSYNAFGSAIPSSYGDTTTLQYVDFSHNIYPNEIPYGLVLNNDLIYLDVSHNLLSGSIPTFTPMNHLTHVGLDHNSFTSNATALDSFSHLHNVTRLDLSYNQLTYLSDSISRLNLSYLDVSNNKISEPWRQSLYSLEHLTFFNVANNSISGSLSSDMSMWTKLNYFNVANNRLTSGLPDVWNEIPGLTLLDMSHNGFSGPLPDSLGSLNRLTYLDVSDNSFSSSLPLFTTNMYNLTFFDVSNNRMNGSIPNMFADNQLLTLVDFSHNTFEGKLPDSLQLISLQSVDASHNQISSFNSMNLKSLIYLDLSHNQIRSDVANVYSLYNVTTLSMSHNFIYGNLGSPIQYLRSLKHLDLSYNRLNGTVPAALGSLSLNSLNLAGNLLTGVDLQSAPLTLSCNFANNRSDSHEVSLTSISLLCPIPQWAYDYCNTQCSITERFGIQVQWTATFSTLDYYSSQSVSAILSDILSINPKRIIMQNGTKPSEKRSIKYDLLFVISPALATAPNEKTAQQAFDLLTTMSPDDFAAFNVTSDSTPMGVTASDGSSTTKDLIVTNSLSQGQVAGIVVGVVLFVVVVAVALYFVSRVRTRTITNQMEMVDLSTINLGEAKRSVVDYDELTDKSRIGQGNFGIVYKATWRKMTVALKQIRAEHVTQEQVVEFLHEVKIVQNLRGHPNVVLFLGITFPPQPLSLITEYCDGGSLHTYIMKARPLPDSQKFHFIRKIALGMLHLHEEKIIHRDLAVRNILLNDHMEPKVADFGLSRETAEKDNTQQTQSTVGPIKWMAPEAIRDRVYSTKSDVFSFGVVMWEIITCEEPWAEYSAIETAIFILQENKRLSIPVDCHPALAAMMKQCWETLPSDRPDFHQITDYLNRTFDEMEVRDDLKQSAEPARVSYIKENRDAGYANMDNHYI</sequence>
<dbReference type="SUPFAM" id="SSF52047">
    <property type="entry name" value="RNI-like"/>
    <property type="match status" value="1"/>
</dbReference>
<dbReference type="Pfam" id="PF07714">
    <property type="entry name" value="PK_Tyr_Ser-Thr"/>
    <property type="match status" value="1"/>
</dbReference>
<dbReference type="PROSITE" id="PS00107">
    <property type="entry name" value="PROTEIN_KINASE_ATP"/>
    <property type="match status" value="1"/>
</dbReference>
<feature type="region of interest" description="Disordered" evidence="17">
    <location>
        <begin position="1"/>
        <end position="38"/>
    </location>
</feature>
<evidence type="ECO:0000256" key="8">
    <source>
        <dbReference type="ARBA" id="ARBA00022741"/>
    </source>
</evidence>
<evidence type="ECO:0000256" key="4">
    <source>
        <dbReference type="ARBA" id="ARBA00022679"/>
    </source>
</evidence>
<dbReference type="SMART" id="SM00364">
    <property type="entry name" value="LRR_BAC"/>
    <property type="match status" value="7"/>
</dbReference>
<dbReference type="GO" id="GO:0012505">
    <property type="term" value="C:endomembrane system"/>
    <property type="evidence" value="ECO:0007669"/>
    <property type="project" value="UniProtKB-SubCell"/>
</dbReference>
<feature type="transmembrane region" description="Helical" evidence="18">
    <location>
        <begin position="2094"/>
        <end position="2115"/>
    </location>
</feature>
<keyword evidence="21" id="KW-1185">Reference proteome</keyword>
<dbReference type="InterPro" id="IPR023393">
    <property type="entry name" value="START-like_dom_sf"/>
</dbReference>
<dbReference type="PROSITE" id="PS51450">
    <property type="entry name" value="LRR"/>
    <property type="match status" value="5"/>
</dbReference>
<dbReference type="PROSITE" id="PS50011">
    <property type="entry name" value="PROTEIN_KINASE_DOM"/>
    <property type="match status" value="1"/>
</dbReference>
<dbReference type="InterPro" id="IPR032675">
    <property type="entry name" value="LRR_dom_sf"/>
</dbReference>
<dbReference type="InterPro" id="IPR008266">
    <property type="entry name" value="Tyr_kinase_AS"/>
</dbReference>